<evidence type="ECO:0000313" key="3">
    <source>
        <dbReference type="EMBL" id="PLM52319.1"/>
    </source>
</evidence>
<comment type="caution">
    <text evidence="3">The sequence shown here is derived from an EMBL/GenBank/DDBJ whole genome shotgun (WGS) entry which is preliminary data.</text>
</comment>
<feature type="non-terminal residue" evidence="3">
    <location>
        <position position="38"/>
    </location>
</feature>
<gene>
    <name evidence="3" type="ORF">CWM85_27185</name>
</gene>
<accession>A0A2J4YNG2</accession>
<keyword evidence="1" id="KW-0560">Oxidoreductase</keyword>
<dbReference type="Gene3D" id="3.50.50.60">
    <property type="entry name" value="FAD/NAD(P)-binding domain"/>
    <property type="match status" value="1"/>
</dbReference>
<dbReference type="InterPro" id="IPR006076">
    <property type="entry name" value="FAD-dep_OxRdtase"/>
</dbReference>
<dbReference type="InterPro" id="IPR036188">
    <property type="entry name" value="FAD/NAD-bd_sf"/>
</dbReference>
<evidence type="ECO:0000313" key="4">
    <source>
        <dbReference type="Proteomes" id="UP000234661"/>
    </source>
</evidence>
<protein>
    <recommendedName>
        <fullName evidence="2">FAD dependent oxidoreductase domain-containing protein</fullName>
    </recommendedName>
</protein>
<dbReference type="GO" id="GO:0016491">
    <property type="term" value="F:oxidoreductase activity"/>
    <property type="evidence" value="ECO:0007669"/>
    <property type="project" value="UniProtKB-KW"/>
</dbReference>
<reference evidence="3 4" key="2">
    <citation type="submission" date="2018-01" db="EMBL/GenBank/DDBJ databases">
        <title>Genomic study of Klebsiella pneumoniae.</title>
        <authorList>
            <person name="Yang Y."/>
            <person name="Bicalho R."/>
        </authorList>
    </citation>
    <scope>NUCLEOTIDE SEQUENCE [LARGE SCALE GENOMIC DNA]</scope>
    <source>
        <strain evidence="3 4">A2</strain>
    </source>
</reference>
<organism evidence="3 4">
    <name type="scientific">Klebsiella michiganensis</name>
    <dbReference type="NCBI Taxonomy" id="1134687"/>
    <lineage>
        <taxon>Bacteria</taxon>
        <taxon>Pseudomonadati</taxon>
        <taxon>Pseudomonadota</taxon>
        <taxon>Gammaproteobacteria</taxon>
        <taxon>Enterobacterales</taxon>
        <taxon>Enterobacteriaceae</taxon>
        <taxon>Klebsiella/Raoultella group</taxon>
        <taxon>Klebsiella</taxon>
    </lineage>
</organism>
<dbReference type="EMBL" id="PIET01001145">
    <property type="protein sequence ID" value="PLM52319.1"/>
    <property type="molecule type" value="Genomic_DNA"/>
</dbReference>
<proteinExistence type="predicted"/>
<name>A0A2J4YNG2_9ENTR</name>
<reference evidence="3 4" key="1">
    <citation type="submission" date="2017-11" db="EMBL/GenBank/DDBJ databases">
        <authorList>
            <person name="Han C.G."/>
        </authorList>
    </citation>
    <scope>NUCLEOTIDE SEQUENCE [LARGE SCALE GENOMIC DNA]</scope>
    <source>
        <strain evidence="3 4">A2</strain>
    </source>
</reference>
<feature type="domain" description="FAD dependent oxidoreductase" evidence="2">
    <location>
        <begin position="5"/>
        <end position="35"/>
    </location>
</feature>
<sequence>MQSVDVAIVGGGMVGLAVACGLQGSGLRVAVLEQAAPQ</sequence>
<evidence type="ECO:0000259" key="2">
    <source>
        <dbReference type="Pfam" id="PF01266"/>
    </source>
</evidence>
<dbReference type="AlphaFoldDB" id="A0A2J4YNG2"/>
<dbReference type="SUPFAM" id="SSF51905">
    <property type="entry name" value="FAD/NAD(P)-binding domain"/>
    <property type="match status" value="1"/>
</dbReference>
<dbReference type="Proteomes" id="UP000234661">
    <property type="component" value="Unassembled WGS sequence"/>
</dbReference>
<dbReference type="Pfam" id="PF01266">
    <property type="entry name" value="DAO"/>
    <property type="match status" value="1"/>
</dbReference>
<evidence type="ECO:0000256" key="1">
    <source>
        <dbReference type="ARBA" id="ARBA00023002"/>
    </source>
</evidence>